<keyword evidence="6" id="KW-0472">Membrane</keyword>
<reference evidence="9 10" key="1">
    <citation type="submission" date="2019-02" db="EMBL/GenBank/DDBJ databases">
        <title>Genome sequencing of the rare red list fungi Phellinidium pouzarii.</title>
        <authorList>
            <person name="Buettner E."/>
            <person name="Kellner H."/>
        </authorList>
    </citation>
    <scope>NUCLEOTIDE SEQUENCE [LARGE SCALE GENOMIC DNA]</scope>
    <source>
        <strain evidence="9 10">DSM 108285</strain>
    </source>
</reference>
<protein>
    <recommendedName>
        <fullName evidence="6">Sulfhydryl oxidase</fullName>
        <ecNumber evidence="6">1.8.3.2</ecNumber>
    </recommendedName>
</protein>
<gene>
    <name evidence="9" type="ORF">EW145_g3310</name>
</gene>
<evidence type="ECO:0000259" key="8">
    <source>
        <dbReference type="PROSITE" id="PS51324"/>
    </source>
</evidence>
<feature type="transmembrane region" description="Helical" evidence="6">
    <location>
        <begin position="9"/>
        <end position="27"/>
    </location>
</feature>
<keyword evidence="10" id="KW-1185">Reference proteome</keyword>
<dbReference type="GO" id="GO:0050660">
    <property type="term" value="F:flavin adenine dinucleotide binding"/>
    <property type="evidence" value="ECO:0007669"/>
    <property type="project" value="TreeGrafter"/>
</dbReference>
<dbReference type="PANTHER" id="PTHR12645:SF1">
    <property type="entry name" value="FAD-LINKED SULFHYDRYL OXIDASE ERV2"/>
    <property type="match status" value="1"/>
</dbReference>
<dbReference type="FunFam" id="1.20.120.310:FF:000002">
    <property type="entry name" value="Sulfhydryl oxidase"/>
    <property type="match status" value="1"/>
</dbReference>
<evidence type="ECO:0000256" key="4">
    <source>
        <dbReference type="ARBA" id="ARBA00023002"/>
    </source>
</evidence>
<sequence length="223" mass="24790">MAQAKFTRAFLGIVIAMVILTSLFMFHTPSPTHLDLQTGKLFDSDGVEAEYARARVHPSIPALPQTTLPIQGVHGGVIMGKLGNETAKQVLGRATWKLMHTMTLRFPEEPNGDERNALESYFHLQSRLYPCGECAAEFQQLLKKYPPQTSSRRSAALWLCFLHNEVNKRLEKPIFDCTHLDDTYDCGCGDEPVIIPPTSVHREAEVDGDRDELTGAGLIKGGR</sequence>
<dbReference type="PROSITE" id="PS51324">
    <property type="entry name" value="ERV_ALR"/>
    <property type="match status" value="1"/>
</dbReference>
<accession>A0A4S4L7S9</accession>
<keyword evidence="4 6" id="KW-0560">Oxidoreductase</keyword>
<dbReference type="EC" id="1.8.3.2" evidence="6"/>
<comment type="cofactor">
    <cofactor evidence="1 6">
        <name>FAD</name>
        <dbReference type="ChEBI" id="CHEBI:57692"/>
    </cofactor>
</comment>
<evidence type="ECO:0000256" key="7">
    <source>
        <dbReference type="SAM" id="MobiDB-lite"/>
    </source>
</evidence>
<dbReference type="SUPFAM" id="SSF69000">
    <property type="entry name" value="FAD-dependent thiol oxidase"/>
    <property type="match status" value="1"/>
</dbReference>
<dbReference type="Pfam" id="PF04777">
    <property type="entry name" value="Evr1_Alr"/>
    <property type="match status" value="1"/>
</dbReference>
<keyword evidence="5" id="KW-1015">Disulfide bond</keyword>
<dbReference type="AlphaFoldDB" id="A0A4S4L7S9"/>
<keyword evidence="6" id="KW-0812">Transmembrane</keyword>
<evidence type="ECO:0000256" key="2">
    <source>
        <dbReference type="ARBA" id="ARBA00022630"/>
    </source>
</evidence>
<keyword evidence="2 6" id="KW-0285">Flavoprotein</keyword>
<dbReference type="InterPro" id="IPR036774">
    <property type="entry name" value="ERV/ALR_sulphydryl_oxid_sf"/>
</dbReference>
<evidence type="ECO:0000313" key="10">
    <source>
        <dbReference type="Proteomes" id="UP000308199"/>
    </source>
</evidence>
<dbReference type="GO" id="GO:0016971">
    <property type="term" value="F:flavin-dependent sulfhydryl oxidase activity"/>
    <property type="evidence" value="ECO:0007669"/>
    <property type="project" value="InterPro"/>
</dbReference>
<comment type="catalytic activity">
    <reaction evidence="6">
        <text>2 R'C(R)SH + O2 = R'C(R)S-S(R)CR' + H2O2</text>
        <dbReference type="Rhea" id="RHEA:17357"/>
        <dbReference type="ChEBI" id="CHEBI:15379"/>
        <dbReference type="ChEBI" id="CHEBI:16240"/>
        <dbReference type="ChEBI" id="CHEBI:16520"/>
        <dbReference type="ChEBI" id="CHEBI:17412"/>
        <dbReference type="EC" id="1.8.3.2"/>
    </reaction>
</comment>
<dbReference type="Proteomes" id="UP000308199">
    <property type="component" value="Unassembled WGS sequence"/>
</dbReference>
<dbReference type="PANTHER" id="PTHR12645">
    <property type="entry name" value="ALR/ERV"/>
    <property type="match status" value="1"/>
</dbReference>
<dbReference type="Gene3D" id="1.20.120.310">
    <property type="entry name" value="ERV/ALR sulfhydryl oxidase domain"/>
    <property type="match status" value="1"/>
</dbReference>
<dbReference type="OrthoDB" id="59470at2759"/>
<evidence type="ECO:0000256" key="3">
    <source>
        <dbReference type="ARBA" id="ARBA00022827"/>
    </source>
</evidence>
<organism evidence="9 10">
    <name type="scientific">Phellinidium pouzarii</name>
    <dbReference type="NCBI Taxonomy" id="167371"/>
    <lineage>
        <taxon>Eukaryota</taxon>
        <taxon>Fungi</taxon>
        <taxon>Dikarya</taxon>
        <taxon>Basidiomycota</taxon>
        <taxon>Agaricomycotina</taxon>
        <taxon>Agaricomycetes</taxon>
        <taxon>Hymenochaetales</taxon>
        <taxon>Hymenochaetaceae</taxon>
        <taxon>Phellinidium</taxon>
    </lineage>
</organism>
<dbReference type="InterPro" id="IPR017905">
    <property type="entry name" value="ERV/ALR_sulphydryl_oxidase"/>
</dbReference>
<evidence type="ECO:0000256" key="6">
    <source>
        <dbReference type="RuleBase" id="RU371123"/>
    </source>
</evidence>
<comment type="caution">
    <text evidence="9">The sequence shown here is derived from an EMBL/GenBank/DDBJ whole genome shotgun (WGS) entry which is preliminary data.</text>
</comment>
<keyword evidence="3 6" id="KW-0274">FAD</keyword>
<evidence type="ECO:0000313" key="9">
    <source>
        <dbReference type="EMBL" id="THH07539.1"/>
    </source>
</evidence>
<dbReference type="EMBL" id="SGPK01000138">
    <property type="protein sequence ID" value="THH07539.1"/>
    <property type="molecule type" value="Genomic_DNA"/>
</dbReference>
<dbReference type="GO" id="GO:0005739">
    <property type="term" value="C:mitochondrion"/>
    <property type="evidence" value="ECO:0007669"/>
    <property type="project" value="TreeGrafter"/>
</dbReference>
<feature type="region of interest" description="Disordered" evidence="7">
    <location>
        <begin position="202"/>
        <end position="223"/>
    </location>
</feature>
<name>A0A4S4L7S9_9AGAM</name>
<dbReference type="InterPro" id="IPR039799">
    <property type="entry name" value="ALR/ERV"/>
</dbReference>
<evidence type="ECO:0000256" key="5">
    <source>
        <dbReference type="ARBA" id="ARBA00023157"/>
    </source>
</evidence>
<keyword evidence="6" id="KW-1133">Transmembrane helix</keyword>
<feature type="domain" description="ERV/ALR sulfhydryl oxidase" evidence="8">
    <location>
        <begin position="84"/>
        <end position="184"/>
    </location>
</feature>
<feature type="compositionally biased region" description="Basic and acidic residues" evidence="7">
    <location>
        <begin position="202"/>
        <end position="213"/>
    </location>
</feature>
<proteinExistence type="predicted"/>
<evidence type="ECO:0000256" key="1">
    <source>
        <dbReference type="ARBA" id="ARBA00001974"/>
    </source>
</evidence>